<feature type="compositionally biased region" description="Polar residues" evidence="1">
    <location>
        <begin position="79"/>
        <end position="99"/>
    </location>
</feature>
<dbReference type="AlphaFoldDB" id="A0A8X6GC93"/>
<dbReference type="Proteomes" id="UP000887116">
    <property type="component" value="Unassembled WGS sequence"/>
</dbReference>
<feature type="region of interest" description="Disordered" evidence="1">
    <location>
        <begin position="79"/>
        <end position="109"/>
    </location>
</feature>
<dbReference type="OrthoDB" id="6459751at2759"/>
<evidence type="ECO:0000313" key="2">
    <source>
        <dbReference type="EMBL" id="GFQ79333.1"/>
    </source>
</evidence>
<organism evidence="2 3">
    <name type="scientific">Trichonephila clavata</name>
    <name type="common">Joro spider</name>
    <name type="synonym">Nephila clavata</name>
    <dbReference type="NCBI Taxonomy" id="2740835"/>
    <lineage>
        <taxon>Eukaryota</taxon>
        <taxon>Metazoa</taxon>
        <taxon>Ecdysozoa</taxon>
        <taxon>Arthropoda</taxon>
        <taxon>Chelicerata</taxon>
        <taxon>Arachnida</taxon>
        <taxon>Araneae</taxon>
        <taxon>Araneomorphae</taxon>
        <taxon>Entelegynae</taxon>
        <taxon>Araneoidea</taxon>
        <taxon>Nephilidae</taxon>
        <taxon>Trichonephila</taxon>
    </lineage>
</organism>
<dbReference type="EMBL" id="BMAO01002243">
    <property type="protein sequence ID" value="GFQ79333.1"/>
    <property type="molecule type" value="Genomic_DNA"/>
</dbReference>
<sequence>MIHGTPPLTPSITDDKNKNNDFPELIKTIPIKRKENDGGFVSPPSRKLIKKPNLILSSNFNLETENKLKNLTAQEVAASTSTQHNIQPINTTPTATNPKSTPPTPVMLK</sequence>
<name>A0A8X6GC93_TRICU</name>
<accession>A0A8X6GC93</accession>
<evidence type="ECO:0000313" key="3">
    <source>
        <dbReference type="Proteomes" id="UP000887116"/>
    </source>
</evidence>
<proteinExistence type="predicted"/>
<keyword evidence="3" id="KW-1185">Reference proteome</keyword>
<evidence type="ECO:0000256" key="1">
    <source>
        <dbReference type="SAM" id="MobiDB-lite"/>
    </source>
</evidence>
<feature type="region of interest" description="Disordered" evidence="1">
    <location>
        <begin position="1"/>
        <end position="21"/>
    </location>
</feature>
<protein>
    <submittedName>
        <fullName evidence="2">Uncharacterized protein</fullName>
    </submittedName>
</protein>
<reference evidence="2" key="1">
    <citation type="submission" date="2020-07" db="EMBL/GenBank/DDBJ databases">
        <title>Multicomponent nature underlies the extraordinary mechanical properties of spider dragline silk.</title>
        <authorList>
            <person name="Kono N."/>
            <person name="Nakamura H."/>
            <person name="Mori M."/>
            <person name="Yoshida Y."/>
            <person name="Ohtoshi R."/>
            <person name="Malay A.D."/>
            <person name="Moran D.A.P."/>
            <person name="Tomita M."/>
            <person name="Numata K."/>
            <person name="Arakawa K."/>
        </authorList>
    </citation>
    <scope>NUCLEOTIDE SEQUENCE</scope>
</reference>
<feature type="compositionally biased region" description="Pro residues" evidence="1">
    <location>
        <begin position="100"/>
        <end position="109"/>
    </location>
</feature>
<gene>
    <name evidence="2" type="ORF">TNCT_58191</name>
</gene>
<comment type="caution">
    <text evidence="2">The sequence shown here is derived from an EMBL/GenBank/DDBJ whole genome shotgun (WGS) entry which is preliminary data.</text>
</comment>